<reference evidence="5" key="3">
    <citation type="submission" date="2025-09" db="UniProtKB">
        <authorList>
            <consortium name="Ensembl"/>
        </authorList>
    </citation>
    <scope>IDENTIFICATION</scope>
</reference>
<keyword evidence="6" id="KW-1185">Reference proteome</keyword>
<dbReference type="InterPro" id="IPR003599">
    <property type="entry name" value="Ig_sub"/>
</dbReference>
<name>A0AAQ4QVH4_GASAC</name>
<dbReference type="PANTHER" id="PTHR45842:SF12">
    <property type="entry name" value="KEKKON 5, ISOFORM A"/>
    <property type="match status" value="1"/>
</dbReference>
<evidence type="ECO:0000256" key="2">
    <source>
        <dbReference type="ARBA" id="ARBA00023180"/>
    </source>
</evidence>
<dbReference type="Pfam" id="PF07679">
    <property type="entry name" value="I-set"/>
    <property type="match status" value="1"/>
</dbReference>
<dbReference type="Ensembl" id="ENSGACT00000055771.1">
    <property type="protein sequence ID" value="ENSGACP00000055354.1"/>
    <property type="gene ID" value="ENSGACG00000032521.1"/>
</dbReference>
<dbReference type="GeneTree" id="ENSGT00940000159942"/>
<dbReference type="InterPro" id="IPR003598">
    <property type="entry name" value="Ig_sub2"/>
</dbReference>
<dbReference type="InterPro" id="IPR050467">
    <property type="entry name" value="LRFN"/>
</dbReference>
<dbReference type="PROSITE" id="PS50835">
    <property type="entry name" value="IG_LIKE"/>
    <property type="match status" value="2"/>
</dbReference>
<reference evidence="5 6" key="1">
    <citation type="journal article" date="2021" name="G3 (Bethesda)">
        <title>Improved contiguity of the threespine stickleback genome using long-read sequencing.</title>
        <authorList>
            <person name="Nath S."/>
            <person name="Shaw D.E."/>
            <person name="White M.A."/>
        </authorList>
    </citation>
    <scope>NUCLEOTIDE SEQUENCE [LARGE SCALE GENOMIC DNA]</scope>
    <source>
        <strain evidence="5 6">Lake Benthic</strain>
    </source>
</reference>
<dbReference type="PANTHER" id="PTHR45842">
    <property type="entry name" value="SYNAPTIC ADHESION-LIKE MOLECULE SALM"/>
    <property type="match status" value="1"/>
</dbReference>
<feature type="region of interest" description="Disordered" evidence="3">
    <location>
        <begin position="60"/>
        <end position="83"/>
    </location>
</feature>
<evidence type="ECO:0000256" key="3">
    <source>
        <dbReference type="SAM" id="MobiDB-lite"/>
    </source>
</evidence>
<dbReference type="InterPro" id="IPR013783">
    <property type="entry name" value="Ig-like_fold"/>
</dbReference>
<dbReference type="Proteomes" id="UP000007635">
    <property type="component" value="Chromosome XVI"/>
</dbReference>
<dbReference type="SUPFAM" id="SSF48726">
    <property type="entry name" value="Immunoglobulin"/>
    <property type="match status" value="2"/>
</dbReference>
<evidence type="ECO:0000256" key="1">
    <source>
        <dbReference type="ARBA" id="ARBA00022729"/>
    </source>
</evidence>
<dbReference type="AlphaFoldDB" id="A0AAQ4QVH4"/>
<sequence length="429" mass="45746">MKCPGSPQCPICASPNSLQGHGLLDQTDLLCTSPVITSPGRDTPLEAELVQLIYSTRVAARPDPPSRSDFASHPSTSSPPTPPWVLISTNHTITALAAVAGSEVELSCPLLSSGNPKVQWVLPDGSMISPSRGQNGRLPTSNYGLILQDVQLSESGIYHCIARAGSDVDVLHLRLAVEESSVPPLNEQVGPPVTGNVGEPITLSCKASGSPAPLMSWVLPDGNIVRQGLAVSGGLTIQSDGSLSLTRPQSAAGRSTKIRAPLLVEEGSGNEKEEEEIPVIGNSKRPRPLQPTPQRRHPIGKPRRPGPMRGDPLRRGGVPSTSNGQRRNRFDNRHRVTTNKQRIDPHKWADLLAKIRQKTVQTNNSQPIEAGIPTAEPQGRGEGGNGERHEGHQKPPPQTVTMTNPATQKEPITSKPVSRTNEFAPGPGE</sequence>
<reference evidence="5" key="2">
    <citation type="submission" date="2025-08" db="UniProtKB">
        <authorList>
            <consortium name="Ensembl"/>
        </authorList>
    </citation>
    <scope>IDENTIFICATION</scope>
</reference>
<keyword evidence="2" id="KW-0325">Glycoprotein</keyword>
<feature type="domain" description="Ig-like" evidence="4">
    <location>
        <begin position="183"/>
        <end position="217"/>
    </location>
</feature>
<feature type="region of interest" description="Disordered" evidence="3">
    <location>
        <begin position="359"/>
        <end position="429"/>
    </location>
</feature>
<feature type="compositionally biased region" description="Basic residues" evidence="3">
    <location>
        <begin position="294"/>
        <end position="306"/>
    </location>
</feature>
<protein>
    <recommendedName>
        <fullName evidence="4">Ig-like domain-containing protein</fullName>
    </recommendedName>
</protein>
<accession>A0AAQ4QVH4</accession>
<feature type="compositionally biased region" description="Polar residues" evidence="3">
    <location>
        <begin position="399"/>
        <end position="421"/>
    </location>
</feature>
<feature type="domain" description="Ig-like" evidence="4">
    <location>
        <begin position="83"/>
        <end position="176"/>
    </location>
</feature>
<dbReference type="Gene3D" id="2.60.40.10">
    <property type="entry name" value="Immunoglobulins"/>
    <property type="match status" value="2"/>
</dbReference>
<keyword evidence="1" id="KW-0732">Signal</keyword>
<dbReference type="SMART" id="SM00409">
    <property type="entry name" value="IG"/>
    <property type="match status" value="2"/>
</dbReference>
<organism evidence="5 6">
    <name type="scientific">Gasterosteus aculeatus aculeatus</name>
    <name type="common">three-spined stickleback</name>
    <dbReference type="NCBI Taxonomy" id="481459"/>
    <lineage>
        <taxon>Eukaryota</taxon>
        <taxon>Metazoa</taxon>
        <taxon>Chordata</taxon>
        <taxon>Craniata</taxon>
        <taxon>Vertebrata</taxon>
        <taxon>Euteleostomi</taxon>
        <taxon>Actinopterygii</taxon>
        <taxon>Neopterygii</taxon>
        <taxon>Teleostei</taxon>
        <taxon>Neoteleostei</taxon>
        <taxon>Acanthomorphata</taxon>
        <taxon>Eupercaria</taxon>
        <taxon>Perciformes</taxon>
        <taxon>Cottioidei</taxon>
        <taxon>Gasterosteales</taxon>
        <taxon>Gasterosteidae</taxon>
        <taxon>Gasterosteus</taxon>
    </lineage>
</organism>
<evidence type="ECO:0000259" key="4">
    <source>
        <dbReference type="PROSITE" id="PS50835"/>
    </source>
</evidence>
<evidence type="ECO:0000313" key="5">
    <source>
        <dbReference type="Ensembl" id="ENSGACP00000055354.1"/>
    </source>
</evidence>
<dbReference type="InterPro" id="IPR036179">
    <property type="entry name" value="Ig-like_dom_sf"/>
</dbReference>
<dbReference type="InterPro" id="IPR013098">
    <property type="entry name" value="Ig_I-set"/>
</dbReference>
<dbReference type="SMART" id="SM00408">
    <property type="entry name" value="IGc2"/>
    <property type="match status" value="2"/>
</dbReference>
<proteinExistence type="predicted"/>
<dbReference type="CDD" id="cd00096">
    <property type="entry name" value="Ig"/>
    <property type="match status" value="1"/>
</dbReference>
<dbReference type="InterPro" id="IPR007110">
    <property type="entry name" value="Ig-like_dom"/>
</dbReference>
<evidence type="ECO:0000313" key="6">
    <source>
        <dbReference type="Proteomes" id="UP000007635"/>
    </source>
</evidence>
<feature type="region of interest" description="Disordered" evidence="3">
    <location>
        <begin position="266"/>
        <end position="343"/>
    </location>
</feature>